<dbReference type="WBParaSite" id="nRc.2.0.1.t21976-RA">
    <property type="protein sequence ID" value="nRc.2.0.1.t21976-RA"/>
    <property type="gene ID" value="nRc.2.0.1.g21976"/>
</dbReference>
<evidence type="ECO:0000313" key="2">
    <source>
        <dbReference type="WBParaSite" id="nRc.2.0.1.t21976-RA"/>
    </source>
</evidence>
<dbReference type="AlphaFoldDB" id="A0A915J6A5"/>
<reference evidence="2" key="1">
    <citation type="submission" date="2022-11" db="UniProtKB">
        <authorList>
            <consortium name="WormBaseParasite"/>
        </authorList>
    </citation>
    <scope>IDENTIFICATION</scope>
</reference>
<organism evidence="1 2">
    <name type="scientific">Romanomermis culicivorax</name>
    <name type="common">Nematode worm</name>
    <dbReference type="NCBI Taxonomy" id="13658"/>
    <lineage>
        <taxon>Eukaryota</taxon>
        <taxon>Metazoa</taxon>
        <taxon>Ecdysozoa</taxon>
        <taxon>Nematoda</taxon>
        <taxon>Enoplea</taxon>
        <taxon>Dorylaimia</taxon>
        <taxon>Mermithida</taxon>
        <taxon>Mermithoidea</taxon>
        <taxon>Mermithidae</taxon>
        <taxon>Romanomermis</taxon>
    </lineage>
</organism>
<evidence type="ECO:0000313" key="1">
    <source>
        <dbReference type="Proteomes" id="UP000887565"/>
    </source>
</evidence>
<protein>
    <submittedName>
        <fullName evidence="2">Uncharacterized protein</fullName>
    </submittedName>
</protein>
<keyword evidence="1" id="KW-1185">Reference proteome</keyword>
<proteinExistence type="predicted"/>
<name>A0A915J6A5_ROMCU</name>
<sequence>MSYFFDQVRSANNEPRIADLKMLAKTILHQMPRLETPGNGRTVGYLHGFMFSALPDKYYHRALTANYQSIHIDSGGMLWYLPTTVQSPDEHLLVDSDPPNINKHIGYDVFDHLTNVNPDTKITEVRFMDNENHLEPLSKKSLQWSIDNLAQNLHTNILLPTPSDAQALMENIEYYLGKVNKFLTHDSIKCNLQSLKDVKAFLIGTCHPKLNKNVKISKSIEQVVDALFIEHESQFDIDANLLTTFGVNKNAIQGIHMLISRHAMNHIAGMNFQFDNGQISF</sequence>
<accession>A0A915J6A5</accession>
<dbReference type="Proteomes" id="UP000887565">
    <property type="component" value="Unplaced"/>
</dbReference>